<feature type="transmembrane region" description="Helical" evidence="9">
    <location>
        <begin position="27"/>
        <end position="47"/>
    </location>
</feature>
<dbReference type="Gene3D" id="1.20.1560.10">
    <property type="entry name" value="ABC transporter type 1, transmembrane domain"/>
    <property type="match status" value="2"/>
</dbReference>
<dbReference type="InterPro" id="IPR011527">
    <property type="entry name" value="ABC1_TM_dom"/>
</dbReference>
<proteinExistence type="predicted"/>
<keyword evidence="8 9" id="KW-0472">Membrane</keyword>
<feature type="transmembrane region" description="Helical" evidence="9">
    <location>
        <begin position="728"/>
        <end position="753"/>
    </location>
</feature>
<dbReference type="GO" id="GO:0016020">
    <property type="term" value="C:membrane"/>
    <property type="evidence" value="ECO:0007669"/>
    <property type="project" value="UniProtKB-SubCell"/>
</dbReference>
<organism evidence="12 13">
    <name type="scientific">Stentor coeruleus</name>
    <dbReference type="NCBI Taxonomy" id="5963"/>
    <lineage>
        <taxon>Eukaryota</taxon>
        <taxon>Sar</taxon>
        <taxon>Alveolata</taxon>
        <taxon>Ciliophora</taxon>
        <taxon>Postciliodesmatophora</taxon>
        <taxon>Heterotrichea</taxon>
        <taxon>Heterotrichida</taxon>
        <taxon>Stentoridae</taxon>
        <taxon>Stentor</taxon>
    </lineage>
</organism>
<evidence type="ECO:0000256" key="4">
    <source>
        <dbReference type="ARBA" id="ARBA00022737"/>
    </source>
</evidence>
<feature type="domain" description="ABC transmembrane type-1" evidence="11">
    <location>
        <begin position="605"/>
        <end position="885"/>
    </location>
</feature>
<dbReference type="PROSITE" id="PS50929">
    <property type="entry name" value="ABC_TM1F"/>
    <property type="match status" value="2"/>
</dbReference>
<dbReference type="CDD" id="cd18580">
    <property type="entry name" value="ABC_6TM_ABCC_D2"/>
    <property type="match status" value="1"/>
</dbReference>
<dbReference type="InterPro" id="IPR027417">
    <property type="entry name" value="P-loop_NTPase"/>
</dbReference>
<dbReference type="OrthoDB" id="6500128at2759"/>
<dbReference type="Proteomes" id="UP000187209">
    <property type="component" value="Unassembled WGS sequence"/>
</dbReference>
<name>A0A1R2B4E3_9CILI</name>
<evidence type="ECO:0000256" key="1">
    <source>
        <dbReference type="ARBA" id="ARBA00004141"/>
    </source>
</evidence>
<dbReference type="CDD" id="cd03250">
    <property type="entry name" value="ABCC_MRP_domain1"/>
    <property type="match status" value="1"/>
</dbReference>
<keyword evidence="5" id="KW-0547">Nucleotide-binding</keyword>
<dbReference type="CDD" id="cd18579">
    <property type="entry name" value="ABC_6TM_ABCC_D1"/>
    <property type="match status" value="1"/>
</dbReference>
<dbReference type="GO" id="GO:0140359">
    <property type="term" value="F:ABC-type transporter activity"/>
    <property type="evidence" value="ECO:0007669"/>
    <property type="project" value="InterPro"/>
</dbReference>
<feature type="domain" description="ABC transporter" evidence="10">
    <location>
        <begin position="320"/>
        <end position="546"/>
    </location>
</feature>
<keyword evidence="7 9" id="KW-1133">Transmembrane helix</keyword>
<evidence type="ECO:0000256" key="7">
    <source>
        <dbReference type="ARBA" id="ARBA00022989"/>
    </source>
</evidence>
<evidence type="ECO:0000256" key="9">
    <source>
        <dbReference type="SAM" id="Phobius"/>
    </source>
</evidence>
<dbReference type="EMBL" id="MPUH01000972">
    <property type="protein sequence ID" value="OMJ71617.1"/>
    <property type="molecule type" value="Genomic_DNA"/>
</dbReference>
<evidence type="ECO:0000256" key="5">
    <source>
        <dbReference type="ARBA" id="ARBA00022741"/>
    </source>
</evidence>
<feature type="transmembrane region" description="Helical" evidence="9">
    <location>
        <begin position="215"/>
        <end position="233"/>
    </location>
</feature>
<dbReference type="FunFam" id="3.40.50.300:FF:000997">
    <property type="entry name" value="Multidrug resistance-associated protein 1"/>
    <property type="match status" value="1"/>
</dbReference>
<feature type="transmembrane region" description="Helical" evidence="9">
    <location>
        <begin position="641"/>
        <end position="660"/>
    </location>
</feature>
<dbReference type="FunFam" id="1.20.1560.10:FF:000013">
    <property type="entry name" value="ABC transporter C family member 2"/>
    <property type="match status" value="1"/>
</dbReference>
<comment type="subcellular location">
    <subcellularLocation>
        <location evidence="1">Membrane</location>
        <topology evidence="1">Multi-pass membrane protein</topology>
    </subcellularLocation>
</comment>
<evidence type="ECO:0000259" key="10">
    <source>
        <dbReference type="PROSITE" id="PS50893"/>
    </source>
</evidence>
<evidence type="ECO:0000256" key="3">
    <source>
        <dbReference type="ARBA" id="ARBA00022692"/>
    </source>
</evidence>
<dbReference type="FunFam" id="3.40.50.300:FF:000163">
    <property type="entry name" value="Multidrug resistance-associated protein member 4"/>
    <property type="match status" value="1"/>
</dbReference>
<comment type="caution">
    <text evidence="12">The sequence shown here is derived from an EMBL/GenBank/DDBJ whole genome shotgun (WGS) entry which is preliminary data.</text>
</comment>
<evidence type="ECO:0000313" key="13">
    <source>
        <dbReference type="Proteomes" id="UP000187209"/>
    </source>
</evidence>
<dbReference type="InterPro" id="IPR044726">
    <property type="entry name" value="ABCC_6TM_D2"/>
</dbReference>
<dbReference type="PROSITE" id="PS50893">
    <property type="entry name" value="ABC_TRANSPORTER_2"/>
    <property type="match status" value="2"/>
</dbReference>
<keyword evidence="13" id="KW-1185">Reference proteome</keyword>
<keyword evidence="4" id="KW-0677">Repeat</keyword>
<feature type="domain" description="ABC transmembrane type-1" evidence="11">
    <location>
        <begin position="1"/>
        <end position="279"/>
    </location>
</feature>
<dbReference type="SUPFAM" id="SSF90123">
    <property type="entry name" value="ABC transporter transmembrane region"/>
    <property type="match status" value="2"/>
</dbReference>
<dbReference type="InterPro" id="IPR036640">
    <property type="entry name" value="ABC1_TM_sf"/>
</dbReference>
<protein>
    <submittedName>
        <fullName evidence="12">Uncharacterized protein</fullName>
    </submittedName>
</protein>
<dbReference type="SUPFAM" id="SSF52540">
    <property type="entry name" value="P-loop containing nucleoside triphosphate hydrolases"/>
    <property type="match status" value="2"/>
</dbReference>
<dbReference type="CDD" id="cd03244">
    <property type="entry name" value="ABCC_MRP_domain2"/>
    <property type="match status" value="1"/>
</dbReference>
<feature type="transmembrane region" description="Helical" evidence="9">
    <location>
        <begin position="601"/>
        <end position="621"/>
    </location>
</feature>
<accession>A0A1R2B4E3</accession>
<dbReference type="Pfam" id="PF00005">
    <property type="entry name" value="ABC_tran"/>
    <property type="match status" value="2"/>
</dbReference>
<keyword evidence="3 9" id="KW-0812">Transmembrane</keyword>
<dbReference type="InterPro" id="IPR044746">
    <property type="entry name" value="ABCC_6TM_D1"/>
</dbReference>
<evidence type="ECO:0000256" key="6">
    <source>
        <dbReference type="ARBA" id="ARBA00022840"/>
    </source>
</evidence>
<evidence type="ECO:0000256" key="2">
    <source>
        <dbReference type="ARBA" id="ARBA00022448"/>
    </source>
</evidence>
<dbReference type="GO" id="GO:0016887">
    <property type="term" value="F:ATP hydrolysis activity"/>
    <property type="evidence" value="ECO:0007669"/>
    <property type="project" value="InterPro"/>
</dbReference>
<dbReference type="InterPro" id="IPR003593">
    <property type="entry name" value="AAA+_ATPase"/>
</dbReference>
<keyword evidence="6" id="KW-0067">ATP-binding</keyword>
<dbReference type="Gene3D" id="3.40.50.300">
    <property type="entry name" value="P-loop containing nucleotide triphosphate hydrolases"/>
    <property type="match status" value="2"/>
</dbReference>
<feature type="transmembrane region" description="Helical" evidence="9">
    <location>
        <begin position="672"/>
        <end position="693"/>
    </location>
</feature>
<feature type="transmembrane region" description="Helical" evidence="9">
    <location>
        <begin position="825"/>
        <end position="849"/>
    </location>
</feature>
<dbReference type="Pfam" id="PF00664">
    <property type="entry name" value="ABC_membrane"/>
    <property type="match status" value="2"/>
</dbReference>
<dbReference type="PANTHER" id="PTHR24223:SF415">
    <property type="entry name" value="FI20190P1"/>
    <property type="match status" value="1"/>
</dbReference>
<feature type="domain" description="ABC transporter" evidence="10">
    <location>
        <begin position="924"/>
        <end position="1154"/>
    </location>
</feature>
<dbReference type="PROSITE" id="PS00211">
    <property type="entry name" value="ABC_TRANSPORTER_1"/>
    <property type="match status" value="2"/>
</dbReference>
<feature type="transmembrane region" description="Helical" evidence="9">
    <location>
        <begin position="135"/>
        <end position="156"/>
    </location>
</feature>
<gene>
    <name evidence="12" type="ORF">SteCoe_30111</name>
</gene>
<dbReference type="PANTHER" id="PTHR24223">
    <property type="entry name" value="ATP-BINDING CASSETTE SUB-FAMILY C"/>
    <property type="match status" value="1"/>
</dbReference>
<evidence type="ECO:0000313" key="12">
    <source>
        <dbReference type="EMBL" id="OMJ71617.1"/>
    </source>
</evidence>
<feature type="transmembrane region" description="Helical" evidence="9">
    <location>
        <begin position="109"/>
        <end position="129"/>
    </location>
</feature>
<sequence length="1155" mass="130933">MLSSTLEFTSPIFIALIENYLASDEPLWRGIALVIYLLIIKLIKCIVSNQHDFLSNILSLHIKSGLSSEIYQKLLRISLSSISQNKDDSLSYGKIINLMQVDLDGITSGIVNSMNIIILPFSFSLGFYLNFKIVGFVGGITGTVIIGILMIFSILLGRKQSAVQKLLMEKRDNRMKACNELFNNIRIFKIYNWEVKLSEHVMKAREEELEQQRMAFMWYAISVFISWGARNYLAAGMLTAMTLSGVTLTPTNVFAGLSVIRVVKNTMNMLPTMLNSLIQTKVSLTRIQEYLRSKDQSFYIENYSNNSMISMKNASFSWDSKTKDSKKIGELTETKRILKDLTFDIYRGELIAVVGKFASGKSSLLQALIQNMVYIKGEDSQVNLFGSVAFCNQEAWIQNKTIRDNILFGKEFNEKKYWEVIRICMLQADLDIFPGGDMTEIGERGINLSGGQKARVNIARAVYSDADIYLFDDPLAALDQYVGKTLFEECIYKHLNSKTRIIVTNNQQYLSYADRILVMNSGKIDQIGNFSNLISQPGHFRDEFMIELKQIQMSESKTKTNTKDSDEIQGKGKKLVENEDRAIGSVRFLVYKNYYKNAGGFFIIFIGLLTMIAWQADRIFIDLYLANWTNQSSSEQDAKRLQNILIFVIGCLGISIFMYLRAVNSFYAGLRAARIMFVNMMGSLLNAPIPLFYDVNPMGRILNRLSKDQTYVDNGVVYASNTTLSQSFSLLMVICFCIYTVPVALLSLPIAAYSSYKVQQFYLGTSRELIRLESISKSPIVQHFSETLNGISTIRAFGYQKMFIENYFKLIDKNNSFLFYKSGCYCWLAICLEIVSDFILLVSTVIIIYGRDYIDPGLSGVCLINILMLPDEIYNLISTTTNLENCMVSVERVNNMSLIESENQRCCFKDQHLQSLNWPSRGVIEFYKYSARYRPDTDIILNNVSFIIKSCEKIGIMGRTGSGKSSIVNALFRVFESSSGRIFIDDVDIAEIGLDLLRQKLCVIPQDPALFQGTLRENIDLLKQFTDEKILNTLKLVQLDFGDKGLDMEIKENASNLSVGQKQLICIARALLRKSKIVILDEATASIDFKTDMIIQKVIKEGFGDCTVLTIAHRINTIMNSDRILVLDKGQVVEFDTPQKLQEANGHFCKLVNSH</sequence>
<evidence type="ECO:0000259" key="11">
    <source>
        <dbReference type="PROSITE" id="PS50929"/>
    </source>
</evidence>
<dbReference type="InterPro" id="IPR003439">
    <property type="entry name" value="ABC_transporter-like_ATP-bd"/>
</dbReference>
<dbReference type="SMART" id="SM00382">
    <property type="entry name" value="AAA"/>
    <property type="match status" value="2"/>
</dbReference>
<feature type="transmembrane region" description="Helical" evidence="9">
    <location>
        <begin position="239"/>
        <end position="263"/>
    </location>
</feature>
<reference evidence="12 13" key="1">
    <citation type="submission" date="2016-11" db="EMBL/GenBank/DDBJ databases">
        <title>The macronuclear genome of Stentor coeruleus: a giant cell with tiny introns.</title>
        <authorList>
            <person name="Slabodnick M."/>
            <person name="Ruby J.G."/>
            <person name="Reiff S.B."/>
            <person name="Swart E.C."/>
            <person name="Gosai S."/>
            <person name="Prabakaran S."/>
            <person name="Witkowska E."/>
            <person name="Larue G.E."/>
            <person name="Fisher S."/>
            <person name="Freeman R.M."/>
            <person name="Gunawardena J."/>
            <person name="Chu W."/>
            <person name="Stover N.A."/>
            <person name="Gregory B.D."/>
            <person name="Nowacki M."/>
            <person name="Derisi J."/>
            <person name="Roy S.W."/>
            <person name="Marshall W.F."/>
            <person name="Sood P."/>
        </authorList>
    </citation>
    <scope>NUCLEOTIDE SEQUENCE [LARGE SCALE GENOMIC DNA]</scope>
    <source>
        <strain evidence="12">WM001</strain>
    </source>
</reference>
<dbReference type="AlphaFoldDB" id="A0A1R2B4E3"/>
<dbReference type="GO" id="GO:0005524">
    <property type="term" value="F:ATP binding"/>
    <property type="evidence" value="ECO:0007669"/>
    <property type="project" value="UniProtKB-KW"/>
</dbReference>
<dbReference type="InterPro" id="IPR050173">
    <property type="entry name" value="ABC_transporter_C-like"/>
</dbReference>
<keyword evidence="2" id="KW-0813">Transport</keyword>
<evidence type="ECO:0000256" key="8">
    <source>
        <dbReference type="ARBA" id="ARBA00023136"/>
    </source>
</evidence>
<dbReference type="InterPro" id="IPR017871">
    <property type="entry name" value="ABC_transporter-like_CS"/>
</dbReference>